<dbReference type="AlphaFoldDB" id="A0A016RUI7"/>
<sequence length="88" mass="9779">MSRRVRTSISEAISRIRGISLLTIAAMGCDPDDATHQSIRIFSTTITLLLPALIYFDSCSTNGVNSSGTASRWCLFANAKWCERMEQY</sequence>
<dbReference type="Proteomes" id="UP000024635">
    <property type="component" value="Unassembled WGS sequence"/>
</dbReference>
<accession>A0A016RUI7</accession>
<comment type="caution">
    <text evidence="1">The sequence shown here is derived from an EMBL/GenBank/DDBJ whole genome shotgun (WGS) entry which is preliminary data.</text>
</comment>
<proteinExistence type="predicted"/>
<reference evidence="2" key="1">
    <citation type="journal article" date="2015" name="Nat. Genet.">
        <title>The genome and transcriptome of the zoonotic hookworm Ancylostoma ceylanicum identify infection-specific gene families.</title>
        <authorList>
            <person name="Schwarz E.M."/>
            <person name="Hu Y."/>
            <person name="Antoshechkin I."/>
            <person name="Miller M.M."/>
            <person name="Sternberg P.W."/>
            <person name="Aroian R.V."/>
        </authorList>
    </citation>
    <scope>NUCLEOTIDE SEQUENCE</scope>
    <source>
        <strain evidence="2">HY135</strain>
    </source>
</reference>
<dbReference type="PROSITE" id="PS51257">
    <property type="entry name" value="PROKAR_LIPOPROTEIN"/>
    <property type="match status" value="1"/>
</dbReference>
<evidence type="ECO:0000313" key="2">
    <source>
        <dbReference type="Proteomes" id="UP000024635"/>
    </source>
</evidence>
<keyword evidence="2" id="KW-1185">Reference proteome</keyword>
<dbReference type="EMBL" id="JARK01001710">
    <property type="protein sequence ID" value="EYB81787.1"/>
    <property type="molecule type" value="Genomic_DNA"/>
</dbReference>
<evidence type="ECO:0000313" key="1">
    <source>
        <dbReference type="EMBL" id="EYB81787.1"/>
    </source>
</evidence>
<gene>
    <name evidence="1" type="primary">Acey_s0374.g213</name>
    <name evidence="1" type="ORF">Y032_0374g213</name>
</gene>
<organism evidence="1 2">
    <name type="scientific">Ancylostoma ceylanicum</name>
    <dbReference type="NCBI Taxonomy" id="53326"/>
    <lineage>
        <taxon>Eukaryota</taxon>
        <taxon>Metazoa</taxon>
        <taxon>Ecdysozoa</taxon>
        <taxon>Nematoda</taxon>
        <taxon>Chromadorea</taxon>
        <taxon>Rhabditida</taxon>
        <taxon>Rhabditina</taxon>
        <taxon>Rhabditomorpha</taxon>
        <taxon>Strongyloidea</taxon>
        <taxon>Ancylostomatidae</taxon>
        <taxon>Ancylostomatinae</taxon>
        <taxon>Ancylostoma</taxon>
    </lineage>
</organism>
<protein>
    <submittedName>
        <fullName evidence="1">Uncharacterized protein</fullName>
    </submittedName>
</protein>
<name>A0A016RUI7_9BILA</name>